<evidence type="ECO:0000256" key="1">
    <source>
        <dbReference type="PROSITE-ProRule" id="PRU00169"/>
    </source>
</evidence>
<comment type="caution">
    <text evidence="1">Lacks conserved residue(s) required for the propagation of feature annotation.</text>
</comment>
<dbReference type="AlphaFoldDB" id="A0A5M6ZLM3"/>
<comment type="caution">
    <text evidence="4">The sequence shown here is derived from an EMBL/GenBank/DDBJ whole genome shotgun (WGS) entry which is preliminary data.</text>
</comment>
<dbReference type="InterPro" id="IPR011006">
    <property type="entry name" value="CheY-like_superfamily"/>
</dbReference>
<evidence type="ECO:0000259" key="3">
    <source>
        <dbReference type="PROSITE" id="PS50110"/>
    </source>
</evidence>
<dbReference type="Gene3D" id="3.40.50.2300">
    <property type="match status" value="1"/>
</dbReference>
<dbReference type="EMBL" id="VWOJ01000001">
    <property type="protein sequence ID" value="KAA5804835.1"/>
    <property type="molecule type" value="Genomic_DNA"/>
</dbReference>
<gene>
    <name evidence="4" type="ORF">F1654_02220</name>
</gene>
<feature type="domain" description="Response regulatory" evidence="3">
    <location>
        <begin position="10"/>
        <end position="129"/>
    </location>
</feature>
<evidence type="ECO:0000256" key="2">
    <source>
        <dbReference type="SAM" id="MobiDB-lite"/>
    </source>
</evidence>
<organism evidence="4 5">
    <name type="scientific">Alkalicaulis satelles</name>
    <dbReference type="NCBI Taxonomy" id="2609175"/>
    <lineage>
        <taxon>Bacteria</taxon>
        <taxon>Pseudomonadati</taxon>
        <taxon>Pseudomonadota</taxon>
        <taxon>Alphaproteobacteria</taxon>
        <taxon>Maricaulales</taxon>
        <taxon>Maricaulaceae</taxon>
        <taxon>Alkalicaulis</taxon>
    </lineage>
</organism>
<keyword evidence="5" id="KW-1185">Reference proteome</keyword>
<dbReference type="Proteomes" id="UP000325122">
    <property type="component" value="Unassembled WGS sequence"/>
</dbReference>
<sequence>MAELDYRRASVALFDPVHVNLRTTRYALHEIGFRDIVSLNVMAELKRRLQDEAPNLLVIETADHEAEVFRLVRAIRAGEVTNNPFSAILLTTWRRDTGLVREAIGSGADDVIIRPFSTSFAEERIRTLVKARKPFIVTSDYIGPDRRRDSARGPGAAPSIVAPNVLQAVVENDEDALMRARAWIDEARRTVDGERLRRLCMRVIIGAEAASGELRAGREPVMDVNDFERGAREVRARLSRTRSAEAKRVAQALCEVSAELREPGGFTLANLSLARELAMAAYVAYAGDDGMERSRAEIENAVGLLQQRMASAAARKAQPDSGVVEEAELKRAAS</sequence>
<feature type="region of interest" description="Disordered" evidence="2">
    <location>
        <begin position="313"/>
        <end position="334"/>
    </location>
</feature>
<evidence type="ECO:0000313" key="5">
    <source>
        <dbReference type="Proteomes" id="UP000325122"/>
    </source>
</evidence>
<dbReference type="RefSeq" id="WP_150021866.1">
    <property type="nucleotide sequence ID" value="NZ_VWOJ01000001.1"/>
</dbReference>
<dbReference type="GO" id="GO:0000160">
    <property type="term" value="P:phosphorelay signal transduction system"/>
    <property type="evidence" value="ECO:0007669"/>
    <property type="project" value="InterPro"/>
</dbReference>
<evidence type="ECO:0000313" key="4">
    <source>
        <dbReference type="EMBL" id="KAA5804835.1"/>
    </source>
</evidence>
<accession>A0A5M6ZLM3</accession>
<reference evidence="4 5" key="1">
    <citation type="submission" date="2019-09" db="EMBL/GenBank/DDBJ databases">
        <authorList>
            <person name="Kevbrin V."/>
            <person name="Grouzdev D.S."/>
        </authorList>
    </citation>
    <scope>NUCLEOTIDE SEQUENCE [LARGE SCALE GENOMIC DNA]</scope>
    <source>
        <strain evidence="4 5">G-192</strain>
    </source>
</reference>
<protein>
    <submittedName>
        <fullName evidence="4">Response regulator receiver protein</fullName>
    </submittedName>
</protein>
<name>A0A5M6ZLM3_9PROT</name>
<dbReference type="InterPro" id="IPR001789">
    <property type="entry name" value="Sig_transdc_resp-reg_receiver"/>
</dbReference>
<dbReference type="PROSITE" id="PS50110">
    <property type="entry name" value="RESPONSE_REGULATORY"/>
    <property type="match status" value="1"/>
</dbReference>
<dbReference type="SUPFAM" id="SSF52172">
    <property type="entry name" value="CheY-like"/>
    <property type="match status" value="1"/>
</dbReference>
<proteinExistence type="predicted"/>